<dbReference type="PANTHER" id="PTHR40763">
    <property type="entry name" value="MEMBRANE PROTEIN-RELATED"/>
    <property type="match status" value="1"/>
</dbReference>
<keyword evidence="4" id="KW-1185">Reference proteome</keyword>
<feature type="transmembrane region" description="Helical" evidence="1">
    <location>
        <begin position="66"/>
        <end position="88"/>
    </location>
</feature>
<organism evidence="3 4">
    <name type="scientific">Massilia antarctica</name>
    <dbReference type="NCBI Taxonomy" id="2765360"/>
    <lineage>
        <taxon>Bacteria</taxon>
        <taxon>Pseudomonadati</taxon>
        <taxon>Pseudomonadota</taxon>
        <taxon>Betaproteobacteria</taxon>
        <taxon>Burkholderiales</taxon>
        <taxon>Oxalobacteraceae</taxon>
        <taxon>Telluria group</taxon>
        <taxon>Massilia</taxon>
    </lineage>
</organism>
<feature type="transmembrane region" description="Helical" evidence="1">
    <location>
        <begin position="12"/>
        <end position="29"/>
    </location>
</feature>
<evidence type="ECO:0000259" key="2">
    <source>
        <dbReference type="Pfam" id="PF22570"/>
    </source>
</evidence>
<evidence type="ECO:0000256" key="1">
    <source>
        <dbReference type="SAM" id="Phobius"/>
    </source>
</evidence>
<name>A0AA49A679_9BURK</name>
<evidence type="ECO:0000313" key="3">
    <source>
        <dbReference type="EMBL" id="QPI47959.1"/>
    </source>
</evidence>
<gene>
    <name evidence="3" type="ORF">IV454_20600</name>
</gene>
<feature type="domain" description="LiaF transmembrane" evidence="2">
    <location>
        <begin position="15"/>
        <end position="110"/>
    </location>
</feature>
<reference evidence="3 4" key="1">
    <citation type="submission" date="2020-11" db="EMBL/GenBank/DDBJ databases">
        <authorList>
            <person name="Sun Q."/>
        </authorList>
    </citation>
    <scope>NUCLEOTIDE SEQUENCE [LARGE SCALE GENOMIC DNA]</scope>
    <source>
        <strain evidence="3 4">P8398</strain>
    </source>
</reference>
<accession>A0AA49A679</accession>
<keyword evidence="1" id="KW-0472">Membrane</keyword>
<dbReference type="Proteomes" id="UP000662888">
    <property type="component" value="Chromosome"/>
</dbReference>
<feature type="transmembrane region" description="Helical" evidence="1">
    <location>
        <begin position="94"/>
        <end position="111"/>
    </location>
</feature>
<keyword evidence="1" id="KW-1133">Transmembrane helix</keyword>
<keyword evidence="1" id="KW-0812">Transmembrane</keyword>
<dbReference type="InterPro" id="IPR054331">
    <property type="entry name" value="LiaF_TM"/>
</dbReference>
<proteinExistence type="predicted"/>
<dbReference type="PANTHER" id="PTHR40763:SF5">
    <property type="entry name" value="MEMBRANE PROTEIN"/>
    <property type="match status" value="1"/>
</dbReference>
<protein>
    <recommendedName>
        <fullName evidence="2">LiaF transmembrane domain-containing protein</fullName>
    </recommendedName>
</protein>
<evidence type="ECO:0000313" key="4">
    <source>
        <dbReference type="Proteomes" id="UP000662888"/>
    </source>
</evidence>
<dbReference type="Pfam" id="PF22570">
    <property type="entry name" value="LiaF-TM"/>
    <property type="match status" value="1"/>
</dbReference>
<dbReference type="RefSeq" id="WP_206087609.1">
    <property type="nucleotide sequence ID" value="NZ_CP065053.1"/>
</dbReference>
<dbReference type="EMBL" id="CP065053">
    <property type="protein sequence ID" value="QPI47959.1"/>
    <property type="molecule type" value="Genomic_DNA"/>
</dbReference>
<sequence>MKNDTRHSGIPNQVWLGLAVIAFGLLFLLDNLNIIDRHRVLHYWPVLVVIGGLVKYAGAETQHERMVFGLITAAGVILTLNRLGYGYFFNARTLWPVLLILLGIGVIHKAMRKGVTPHPVPLKDDVDVDVDVDADADAWAKPGAAADARAKAGADANAVVDITAILGGFERRISTPAFRGGDICAIMGGCVLDLRDSSIVGDAELNVFAVMGGITIKCPPDWSVVLKGVPILGGFEEKTSPAPGTGKRLTIRGYAIMGGVEVRN</sequence>
<feature type="transmembrane region" description="Helical" evidence="1">
    <location>
        <begin position="41"/>
        <end position="59"/>
    </location>
</feature>